<evidence type="ECO:0000256" key="4">
    <source>
        <dbReference type="ARBA" id="ARBA00022679"/>
    </source>
</evidence>
<accession>A0A212QQG1</accession>
<comment type="caution">
    <text evidence="6">Lacks conserved residue(s) required for the propagation of feature annotation.</text>
</comment>
<protein>
    <recommendedName>
        <fullName evidence="6">Ribosomal RNA small subunit methyltransferase G</fullName>
        <ecNumber evidence="6">2.1.1.-</ecNumber>
    </recommendedName>
    <alternativeName>
        <fullName evidence="6">16S rRNA 7-methylguanosine methyltransferase</fullName>
        <shortName evidence="6">16S rRNA m7G methyltransferase</shortName>
    </alternativeName>
</protein>
<dbReference type="InterPro" id="IPR003682">
    <property type="entry name" value="rRNA_ssu_MeTfrase_G"/>
</dbReference>
<dbReference type="Proteomes" id="UP000197025">
    <property type="component" value="Unassembled WGS sequence"/>
</dbReference>
<evidence type="ECO:0000256" key="1">
    <source>
        <dbReference type="ARBA" id="ARBA00022490"/>
    </source>
</evidence>
<feature type="binding site" evidence="6">
    <location>
        <position position="96"/>
    </location>
    <ligand>
        <name>S-adenosyl-L-methionine</name>
        <dbReference type="ChEBI" id="CHEBI:59789"/>
    </ligand>
</feature>
<evidence type="ECO:0000313" key="9">
    <source>
        <dbReference type="Proteomes" id="UP000197025"/>
    </source>
</evidence>
<keyword evidence="1 6" id="KW-0963">Cytoplasm</keyword>
<evidence type="ECO:0000256" key="3">
    <source>
        <dbReference type="ARBA" id="ARBA00022603"/>
    </source>
</evidence>
<proteinExistence type="inferred from homology"/>
<organism evidence="8 9">
    <name type="scientific">Thermoflexus hugenholtzii JAD2</name>
    <dbReference type="NCBI Taxonomy" id="877466"/>
    <lineage>
        <taxon>Bacteria</taxon>
        <taxon>Bacillati</taxon>
        <taxon>Chloroflexota</taxon>
        <taxon>Thermoflexia</taxon>
        <taxon>Thermoflexales</taxon>
        <taxon>Thermoflexaceae</taxon>
        <taxon>Thermoflexus</taxon>
    </lineage>
</organism>
<keyword evidence="5 6" id="KW-0949">S-adenosyl-L-methionine</keyword>
<dbReference type="HAMAP" id="MF_00074">
    <property type="entry name" value="16SrRNA_methyltr_G"/>
    <property type="match status" value="1"/>
</dbReference>
<reference evidence="9" key="1">
    <citation type="submission" date="2017-06" db="EMBL/GenBank/DDBJ databases">
        <authorList>
            <person name="Varghese N."/>
            <person name="Submissions S."/>
        </authorList>
    </citation>
    <scope>NUCLEOTIDE SEQUENCE [LARGE SCALE GENOMIC DNA]</scope>
    <source>
        <strain evidence="9">JAD2</strain>
    </source>
</reference>
<dbReference type="AlphaFoldDB" id="A0A212QQG1"/>
<sequence length="257" mass="28449">MLMKHEDFEGMFRRVLEEGLSGLGWTLPESALEAMARYARMVREWNERINLTTLVDPEAMAARHFIDSLTALMVLREPGWPPAPAQWPARRLADIGSGAGFPGLALKLAWPALEVTLIESVGKKARFLEAVAQELGLDGVTVLARRAEEVGQDPAHRERYDIAIARAVAALPVLLEYLLPLVRVNGMAVAMKGAEVEEELAAARGALERLGGRLRERREVAWPPHLPPRTLLVFEKAAPTPAGYPRRPGIPEKRPLR</sequence>
<name>A0A212QQG1_9CHLR</name>
<dbReference type="FunCoup" id="A0A212QQG1">
    <property type="interactions" value="350"/>
</dbReference>
<feature type="region of interest" description="Disordered" evidence="7">
    <location>
        <begin position="237"/>
        <end position="257"/>
    </location>
</feature>
<dbReference type="SUPFAM" id="SSF53335">
    <property type="entry name" value="S-adenosyl-L-methionine-dependent methyltransferases"/>
    <property type="match status" value="1"/>
</dbReference>
<evidence type="ECO:0000256" key="5">
    <source>
        <dbReference type="ARBA" id="ARBA00022691"/>
    </source>
</evidence>
<keyword evidence="3 6" id="KW-0489">Methyltransferase</keyword>
<dbReference type="InParanoid" id="A0A212QQG1"/>
<dbReference type="NCBIfam" id="TIGR00138">
    <property type="entry name" value="rsmG_gidB"/>
    <property type="match status" value="1"/>
</dbReference>
<dbReference type="CDD" id="cd02440">
    <property type="entry name" value="AdoMet_MTases"/>
    <property type="match status" value="1"/>
</dbReference>
<comment type="similarity">
    <text evidence="6">Belongs to the methyltransferase superfamily. RNA methyltransferase RsmG family.</text>
</comment>
<dbReference type="Pfam" id="PF02527">
    <property type="entry name" value="GidB"/>
    <property type="match status" value="1"/>
</dbReference>
<evidence type="ECO:0000256" key="2">
    <source>
        <dbReference type="ARBA" id="ARBA00022552"/>
    </source>
</evidence>
<evidence type="ECO:0000313" key="8">
    <source>
        <dbReference type="EMBL" id="SNB61719.1"/>
    </source>
</evidence>
<keyword evidence="2 6" id="KW-0698">rRNA processing</keyword>
<dbReference type="GO" id="GO:0005829">
    <property type="term" value="C:cytosol"/>
    <property type="evidence" value="ECO:0007669"/>
    <property type="project" value="TreeGrafter"/>
</dbReference>
<gene>
    <name evidence="6" type="primary">rsmG</name>
    <name evidence="8" type="ORF">SAMN02746019_00003720</name>
</gene>
<evidence type="ECO:0000256" key="7">
    <source>
        <dbReference type="SAM" id="MobiDB-lite"/>
    </source>
</evidence>
<dbReference type="FunFam" id="3.40.50.150:FF:000041">
    <property type="entry name" value="Ribosomal RNA small subunit methyltransferase G"/>
    <property type="match status" value="1"/>
</dbReference>
<keyword evidence="4 6" id="KW-0808">Transferase</keyword>
<dbReference type="InterPro" id="IPR029063">
    <property type="entry name" value="SAM-dependent_MTases_sf"/>
</dbReference>
<evidence type="ECO:0000256" key="6">
    <source>
        <dbReference type="HAMAP-Rule" id="MF_00074"/>
    </source>
</evidence>
<feature type="binding site" evidence="6">
    <location>
        <position position="101"/>
    </location>
    <ligand>
        <name>S-adenosyl-L-methionine</name>
        <dbReference type="ChEBI" id="CHEBI:59789"/>
    </ligand>
</feature>
<comment type="function">
    <text evidence="6">Specifically methylates the N7 position of a guanine in 16S rRNA.</text>
</comment>
<comment type="subcellular location">
    <subcellularLocation>
        <location evidence="6">Cytoplasm</location>
    </subcellularLocation>
</comment>
<dbReference type="PANTHER" id="PTHR31760:SF0">
    <property type="entry name" value="S-ADENOSYL-L-METHIONINE-DEPENDENT METHYLTRANSFERASES SUPERFAMILY PROTEIN"/>
    <property type="match status" value="1"/>
</dbReference>
<dbReference type="Gene3D" id="3.40.50.150">
    <property type="entry name" value="Vaccinia Virus protein VP39"/>
    <property type="match status" value="1"/>
</dbReference>
<keyword evidence="9" id="KW-1185">Reference proteome</keyword>
<dbReference type="EC" id="2.1.1.-" evidence="6"/>
<feature type="binding site" evidence="6">
    <location>
        <begin position="147"/>
        <end position="148"/>
    </location>
    <ligand>
        <name>S-adenosyl-L-methionine</name>
        <dbReference type="ChEBI" id="CHEBI:59789"/>
    </ligand>
</feature>
<dbReference type="PANTHER" id="PTHR31760">
    <property type="entry name" value="S-ADENOSYL-L-METHIONINE-DEPENDENT METHYLTRANSFERASES SUPERFAMILY PROTEIN"/>
    <property type="match status" value="1"/>
</dbReference>
<dbReference type="EMBL" id="FYEK01000018">
    <property type="protein sequence ID" value="SNB61719.1"/>
    <property type="molecule type" value="Genomic_DNA"/>
</dbReference>
<feature type="binding site" evidence="6">
    <location>
        <position position="166"/>
    </location>
    <ligand>
        <name>S-adenosyl-L-methionine</name>
        <dbReference type="ChEBI" id="CHEBI:59789"/>
    </ligand>
</feature>
<dbReference type="GO" id="GO:0070043">
    <property type="term" value="F:rRNA (guanine-N7-)-methyltransferase activity"/>
    <property type="evidence" value="ECO:0007669"/>
    <property type="project" value="UniProtKB-UniRule"/>
</dbReference>